<reference evidence="3 4" key="1">
    <citation type="journal article" date="2013" name="Genome Announc.">
        <title>Draft Genome Sequence of an Alphaproteobacterium, Caenispirillum salinarum AK4(T), Isolated from a Solar Saltern.</title>
        <authorList>
            <person name="Khatri I."/>
            <person name="Singh A."/>
            <person name="Korpole S."/>
            <person name="Pinnaka A.K."/>
            <person name="Subramanian S."/>
        </authorList>
    </citation>
    <scope>NUCLEOTIDE SEQUENCE [LARGE SCALE GENOMIC DNA]</scope>
    <source>
        <strain evidence="3 4">AK4</strain>
    </source>
</reference>
<evidence type="ECO:0000256" key="2">
    <source>
        <dbReference type="SAM" id="SignalP"/>
    </source>
</evidence>
<evidence type="ECO:0000256" key="1">
    <source>
        <dbReference type="SAM" id="MobiDB-lite"/>
    </source>
</evidence>
<protein>
    <submittedName>
        <fullName evidence="3">17 kDa surface antigen</fullName>
    </submittedName>
</protein>
<proteinExistence type="predicted"/>
<dbReference type="OrthoDB" id="5402098at2"/>
<dbReference type="EMBL" id="ANHY01000017">
    <property type="protein sequence ID" value="EKV28083.1"/>
    <property type="molecule type" value="Genomic_DNA"/>
</dbReference>
<feature type="region of interest" description="Disordered" evidence="1">
    <location>
        <begin position="27"/>
        <end position="48"/>
    </location>
</feature>
<evidence type="ECO:0000313" key="4">
    <source>
        <dbReference type="Proteomes" id="UP000009881"/>
    </source>
</evidence>
<dbReference type="PATRIC" id="fig|1238182.3.peg.3298"/>
<keyword evidence="2" id="KW-0732">Signal</keyword>
<comment type="caution">
    <text evidence="3">The sequence shown here is derived from an EMBL/GenBank/DDBJ whole genome shotgun (WGS) entry which is preliminary data.</text>
</comment>
<keyword evidence="4" id="KW-1185">Reference proteome</keyword>
<sequence length="215" mass="22110">MQARRRAAALALAAVMAAGSVMAAAPANAEPPPWAPAHGWRAKHGHKHKGPDVVYIPVPTVVERGGRDLPYGFGRGTCDRSLIDGELIGNVLGAAAGGLAGSRFGEGKGKLAAVIGGTLLGTLVGGAVGRSMDPVDRACTLTALEHVPDGRAIRWTGGSAGSGVGTPYRLVPQDTFRDGGRTCRTYTTTASVDGRPEVFSGTACRREDGAWEIVN</sequence>
<dbReference type="STRING" id="1238182.C882_1084"/>
<dbReference type="AlphaFoldDB" id="K9HC13"/>
<feature type="chain" id="PRO_5003931613" evidence="2">
    <location>
        <begin position="24"/>
        <end position="215"/>
    </location>
</feature>
<name>K9HC13_9PROT</name>
<accession>K9HC13</accession>
<feature type="signal peptide" evidence="2">
    <location>
        <begin position="1"/>
        <end position="23"/>
    </location>
</feature>
<dbReference type="RefSeq" id="WP_009541740.1">
    <property type="nucleotide sequence ID" value="NZ_ANHY01000017.1"/>
</dbReference>
<evidence type="ECO:0000313" key="3">
    <source>
        <dbReference type="EMBL" id="EKV28083.1"/>
    </source>
</evidence>
<gene>
    <name evidence="3" type="ORF">C882_1084</name>
</gene>
<dbReference type="eggNOG" id="COG4520">
    <property type="taxonomic scope" value="Bacteria"/>
</dbReference>
<organism evidence="3 4">
    <name type="scientific">Caenispirillum salinarum AK4</name>
    <dbReference type="NCBI Taxonomy" id="1238182"/>
    <lineage>
        <taxon>Bacteria</taxon>
        <taxon>Pseudomonadati</taxon>
        <taxon>Pseudomonadota</taxon>
        <taxon>Alphaproteobacteria</taxon>
        <taxon>Rhodospirillales</taxon>
        <taxon>Novispirillaceae</taxon>
        <taxon>Caenispirillum</taxon>
    </lineage>
</organism>
<dbReference type="Proteomes" id="UP000009881">
    <property type="component" value="Unassembled WGS sequence"/>
</dbReference>